<reference evidence="2" key="1">
    <citation type="submission" date="2019-12" db="EMBL/GenBank/DDBJ databases">
        <title>Novel species isolated from a subtropical stream in China.</title>
        <authorList>
            <person name="Lu H."/>
        </authorList>
    </citation>
    <scope>NUCLEOTIDE SEQUENCE [LARGE SCALE GENOMIC DNA]</scope>
    <source>
        <strain evidence="2">FT81W</strain>
    </source>
</reference>
<keyword evidence="1" id="KW-0812">Transmembrane</keyword>
<feature type="transmembrane region" description="Helical" evidence="1">
    <location>
        <begin position="102"/>
        <end position="120"/>
    </location>
</feature>
<organism evidence="2 3">
    <name type="scientific">Duganella vulcania</name>
    <dbReference type="NCBI Taxonomy" id="2692166"/>
    <lineage>
        <taxon>Bacteria</taxon>
        <taxon>Pseudomonadati</taxon>
        <taxon>Pseudomonadota</taxon>
        <taxon>Betaproteobacteria</taxon>
        <taxon>Burkholderiales</taxon>
        <taxon>Oxalobacteraceae</taxon>
        <taxon>Telluria group</taxon>
        <taxon>Duganella</taxon>
    </lineage>
</organism>
<dbReference type="RefSeq" id="WP_161081728.1">
    <property type="nucleotide sequence ID" value="NZ_WWCX01000001.1"/>
</dbReference>
<sequence>MSFIIKWIIRLMILTFTINVSFRAMNAMLVHDNASLYFHRDACPVKPNSDGDCVMVGSVSHTLATDDVEISTGRTVMLVPDRNVAVISYAGDSARYEPFGKVVAFLIGMSIMGLGFLLAFGSPLRGRTTSAGAR</sequence>
<comment type="caution">
    <text evidence="2">The sequence shown here is derived from an EMBL/GenBank/DDBJ whole genome shotgun (WGS) entry which is preliminary data.</text>
</comment>
<dbReference type="Proteomes" id="UP000447355">
    <property type="component" value="Unassembled WGS sequence"/>
</dbReference>
<proteinExistence type="predicted"/>
<keyword evidence="1" id="KW-1133">Transmembrane helix</keyword>
<gene>
    <name evidence="2" type="ORF">GTP90_01140</name>
</gene>
<keyword evidence="1" id="KW-0472">Membrane</keyword>
<feature type="transmembrane region" description="Helical" evidence="1">
    <location>
        <begin position="7"/>
        <end position="25"/>
    </location>
</feature>
<protein>
    <submittedName>
        <fullName evidence="2">Uncharacterized protein</fullName>
    </submittedName>
</protein>
<dbReference type="AlphaFoldDB" id="A0A845GEX1"/>
<dbReference type="EMBL" id="WWCX01000001">
    <property type="protein sequence ID" value="MYM92461.1"/>
    <property type="molecule type" value="Genomic_DNA"/>
</dbReference>
<evidence type="ECO:0000313" key="3">
    <source>
        <dbReference type="Proteomes" id="UP000447355"/>
    </source>
</evidence>
<evidence type="ECO:0000256" key="1">
    <source>
        <dbReference type="SAM" id="Phobius"/>
    </source>
</evidence>
<evidence type="ECO:0000313" key="2">
    <source>
        <dbReference type="EMBL" id="MYM92461.1"/>
    </source>
</evidence>
<accession>A0A845GEX1</accession>
<name>A0A845GEX1_9BURK</name>